<proteinExistence type="predicted"/>
<dbReference type="Proteomes" id="UP000046395">
    <property type="component" value="Unassembled WGS sequence"/>
</dbReference>
<evidence type="ECO:0000313" key="2">
    <source>
        <dbReference type="WBParaSite" id="TMUE_0000002287.1"/>
    </source>
</evidence>
<evidence type="ECO:0000313" key="1">
    <source>
        <dbReference type="Proteomes" id="UP000046395"/>
    </source>
</evidence>
<keyword evidence="1" id="KW-1185">Reference proteome</keyword>
<reference evidence="2" key="1">
    <citation type="submission" date="2019-12" db="UniProtKB">
        <authorList>
            <consortium name="WormBaseParasite"/>
        </authorList>
    </citation>
    <scope>IDENTIFICATION</scope>
</reference>
<accession>A0A5S6Q5P8</accession>
<protein>
    <submittedName>
        <fullName evidence="2">Uncharacterized protein</fullName>
    </submittedName>
</protein>
<sequence>MRSGEQAKLTNRRDVSIASTGNGQFVPLIPVRMPRRVPPHSPGRSIFLQRTKARIRRWRSDGRAIGALNWLGYFRAIHHLLSKGNCVIRRRSGRPLASRAIALLGLTPAAWNPAVPEEHRGAAQALGNGCCPDNFNRLTIASDAFELDKALRESGDKFSETNFVTICFAQRELPALARSVARLEAEE</sequence>
<organism evidence="1 2">
    <name type="scientific">Trichuris muris</name>
    <name type="common">Mouse whipworm</name>
    <dbReference type="NCBI Taxonomy" id="70415"/>
    <lineage>
        <taxon>Eukaryota</taxon>
        <taxon>Metazoa</taxon>
        <taxon>Ecdysozoa</taxon>
        <taxon>Nematoda</taxon>
        <taxon>Enoplea</taxon>
        <taxon>Dorylaimia</taxon>
        <taxon>Trichinellida</taxon>
        <taxon>Trichuridae</taxon>
        <taxon>Trichuris</taxon>
    </lineage>
</organism>
<dbReference type="AlphaFoldDB" id="A0A5S6Q5P8"/>
<name>A0A5S6Q5P8_TRIMR</name>
<dbReference type="WBParaSite" id="TMUE_0000002287.1">
    <property type="protein sequence ID" value="TMUE_0000002287.1"/>
    <property type="gene ID" value="WBGene00298135"/>
</dbReference>